<dbReference type="InterPro" id="IPR001130">
    <property type="entry name" value="TatD-like"/>
</dbReference>
<dbReference type="InterPro" id="IPR015991">
    <property type="entry name" value="TatD/YcfH-like"/>
</dbReference>
<dbReference type="Pfam" id="PF01026">
    <property type="entry name" value="TatD_DNase"/>
    <property type="match status" value="1"/>
</dbReference>
<keyword evidence="5" id="KW-1185">Reference proteome</keyword>
<dbReference type="Gene3D" id="3.20.20.140">
    <property type="entry name" value="Metal-dependent hydrolases"/>
    <property type="match status" value="1"/>
</dbReference>
<evidence type="ECO:0000256" key="3">
    <source>
        <dbReference type="PIRSR" id="PIRSR005902-1"/>
    </source>
</evidence>
<dbReference type="GO" id="GO:0005829">
    <property type="term" value="C:cytosol"/>
    <property type="evidence" value="ECO:0007669"/>
    <property type="project" value="TreeGrafter"/>
</dbReference>
<dbReference type="Proteomes" id="UP001329915">
    <property type="component" value="Chromosome"/>
</dbReference>
<proteinExistence type="predicted"/>
<dbReference type="PANTHER" id="PTHR46124">
    <property type="entry name" value="D-AMINOACYL-TRNA DEACYLASE"/>
    <property type="match status" value="1"/>
</dbReference>
<feature type="binding site" evidence="3">
    <location>
        <position position="6"/>
    </location>
    <ligand>
        <name>a divalent metal cation</name>
        <dbReference type="ChEBI" id="CHEBI:60240"/>
        <label>1</label>
    </ligand>
</feature>
<dbReference type="GO" id="GO:0046872">
    <property type="term" value="F:metal ion binding"/>
    <property type="evidence" value="ECO:0007669"/>
    <property type="project" value="UniProtKB-KW"/>
</dbReference>
<evidence type="ECO:0000313" key="4">
    <source>
        <dbReference type="EMBL" id="WRO20506.1"/>
    </source>
</evidence>
<dbReference type="EMBL" id="CP121694">
    <property type="protein sequence ID" value="WRO20506.1"/>
    <property type="molecule type" value="Genomic_DNA"/>
</dbReference>
<dbReference type="InterPro" id="IPR032466">
    <property type="entry name" value="Metal_Hydrolase"/>
</dbReference>
<evidence type="ECO:0000256" key="2">
    <source>
        <dbReference type="ARBA" id="ARBA00022801"/>
    </source>
</evidence>
<keyword evidence="1 3" id="KW-0479">Metal-binding</keyword>
<feature type="binding site" evidence="3">
    <location>
        <position position="92"/>
    </location>
    <ligand>
        <name>a divalent metal cation</name>
        <dbReference type="ChEBI" id="CHEBI:60240"/>
        <label>1</label>
    </ligand>
</feature>
<dbReference type="SUPFAM" id="SSF51556">
    <property type="entry name" value="Metallo-dependent hydrolases"/>
    <property type="match status" value="1"/>
</dbReference>
<feature type="binding site" evidence="3">
    <location>
        <position position="128"/>
    </location>
    <ligand>
        <name>a divalent metal cation</name>
        <dbReference type="ChEBI" id="CHEBI:60240"/>
        <label>2</label>
    </ligand>
</feature>
<name>A0AAU0UJF2_9FIRM</name>
<sequence>MLFDSHAHLGDKRFQSDLEEVISRAKENGVTRILNVGYDLEASRTSVQLAEKYDNIYAAVGIHPHDADSVTQETLAQLRDLAKREKVLALGEMGLDYYRNLSPKNVQQQVFSQQINLAKELKMPIIVHDRDAHQDTIDMLKKEGADQVGGILHCFSGSWQMAKQCLELGFYISLAGPVTFKNAHRPQEIAKMVPVNRLLVETDCPYLAPEPKRGKRNEPGYVCYIAEKIAEIKHISLAELAFITYNNTNTILGLD</sequence>
<feature type="binding site" evidence="3">
    <location>
        <position position="203"/>
    </location>
    <ligand>
        <name>a divalent metal cation</name>
        <dbReference type="ChEBI" id="CHEBI:60240"/>
        <label>1</label>
    </ligand>
</feature>
<feature type="binding site" evidence="3">
    <location>
        <position position="153"/>
    </location>
    <ligand>
        <name>a divalent metal cation</name>
        <dbReference type="ChEBI" id="CHEBI:60240"/>
        <label>2</label>
    </ligand>
</feature>
<evidence type="ECO:0000313" key="5">
    <source>
        <dbReference type="Proteomes" id="UP001329915"/>
    </source>
</evidence>
<organism evidence="4 5">
    <name type="scientific">Metallumcola ferriviriculae</name>
    <dbReference type="NCBI Taxonomy" id="3039180"/>
    <lineage>
        <taxon>Bacteria</taxon>
        <taxon>Bacillati</taxon>
        <taxon>Bacillota</taxon>
        <taxon>Clostridia</taxon>
        <taxon>Neomoorellales</taxon>
        <taxon>Desulfitibacteraceae</taxon>
        <taxon>Metallumcola</taxon>
    </lineage>
</organism>
<dbReference type="KEGG" id="dbc:MFMK1_000277"/>
<dbReference type="AlphaFoldDB" id="A0AAU0UJF2"/>
<feature type="binding site" evidence="3">
    <location>
        <position position="8"/>
    </location>
    <ligand>
        <name>a divalent metal cation</name>
        <dbReference type="ChEBI" id="CHEBI:60240"/>
        <label>1</label>
    </ligand>
</feature>
<dbReference type="PANTHER" id="PTHR46124:SF2">
    <property type="entry name" value="D-AMINOACYL-TRNA DEACYLASE"/>
    <property type="match status" value="1"/>
</dbReference>
<accession>A0AAU0UJF2</accession>
<keyword evidence="2 4" id="KW-0378">Hydrolase</keyword>
<gene>
    <name evidence="4" type="ORF">MFMK1_000277</name>
</gene>
<protein>
    <submittedName>
        <fullName evidence="4">TatD family hydrolase</fullName>
    </submittedName>
</protein>
<dbReference type="GO" id="GO:0004536">
    <property type="term" value="F:DNA nuclease activity"/>
    <property type="evidence" value="ECO:0007669"/>
    <property type="project" value="InterPro"/>
</dbReference>
<dbReference type="CDD" id="cd01310">
    <property type="entry name" value="TatD_DNAse"/>
    <property type="match status" value="1"/>
</dbReference>
<dbReference type="NCBIfam" id="TIGR00010">
    <property type="entry name" value="YchF/TatD family DNA exonuclease"/>
    <property type="match status" value="1"/>
</dbReference>
<reference evidence="4 5" key="1">
    <citation type="submission" date="2023-04" db="EMBL/GenBank/DDBJ databases">
        <authorList>
            <person name="Hsu D."/>
        </authorList>
    </citation>
    <scope>NUCLEOTIDE SEQUENCE [LARGE SCALE GENOMIC DNA]</scope>
    <source>
        <strain evidence="4 5">MK1</strain>
    </source>
</reference>
<dbReference type="GO" id="GO:0016788">
    <property type="term" value="F:hydrolase activity, acting on ester bonds"/>
    <property type="evidence" value="ECO:0007669"/>
    <property type="project" value="InterPro"/>
</dbReference>
<evidence type="ECO:0000256" key="1">
    <source>
        <dbReference type="ARBA" id="ARBA00022723"/>
    </source>
</evidence>
<dbReference type="PIRSF" id="PIRSF005902">
    <property type="entry name" value="DNase_TatD"/>
    <property type="match status" value="1"/>
</dbReference>
<dbReference type="RefSeq" id="WP_366923400.1">
    <property type="nucleotide sequence ID" value="NZ_CP121694.1"/>
</dbReference>
<dbReference type="FunFam" id="3.20.20.140:FF:000005">
    <property type="entry name" value="TatD family hydrolase"/>
    <property type="match status" value="1"/>
</dbReference>